<dbReference type="InterPro" id="IPR050397">
    <property type="entry name" value="Env_Response_Regulators"/>
</dbReference>
<feature type="domain" description="HTH crp-type" evidence="6">
    <location>
        <begin position="149"/>
        <end position="222"/>
    </location>
</feature>
<evidence type="ECO:0000313" key="7">
    <source>
        <dbReference type="EMBL" id="UVI30264.1"/>
    </source>
</evidence>
<dbReference type="InterPro" id="IPR036390">
    <property type="entry name" value="WH_DNA-bd_sf"/>
</dbReference>
<evidence type="ECO:0000259" key="6">
    <source>
        <dbReference type="PROSITE" id="PS51063"/>
    </source>
</evidence>
<accession>A0ABY5S8N4</accession>
<evidence type="ECO:0000313" key="8">
    <source>
        <dbReference type="Proteomes" id="UP001057877"/>
    </source>
</evidence>
<keyword evidence="4" id="KW-0804">Transcription</keyword>
<dbReference type="SUPFAM" id="SSF46785">
    <property type="entry name" value="Winged helix' DNA-binding domain"/>
    <property type="match status" value="1"/>
</dbReference>
<keyword evidence="1" id="KW-0805">Transcription regulation</keyword>
<evidence type="ECO:0000259" key="5">
    <source>
        <dbReference type="PROSITE" id="PS50042"/>
    </source>
</evidence>
<reference evidence="7" key="1">
    <citation type="submission" date="2022-01" db="EMBL/GenBank/DDBJ databases">
        <title>Paenibacillus spongiae sp. nov., isolated from marine sponge.</title>
        <authorList>
            <person name="Li Z."/>
            <person name="Zhang M."/>
        </authorList>
    </citation>
    <scope>NUCLEOTIDE SEQUENCE</scope>
    <source>
        <strain evidence="7">PHS-Z3</strain>
    </source>
</reference>
<dbReference type="PANTHER" id="PTHR24567:SF26">
    <property type="entry name" value="REGULATORY PROTEIN YEIL"/>
    <property type="match status" value="1"/>
</dbReference>
<dbReference type="CDD" id="cd00038">
    <property type="entry name" value="CAP_ED"/>
    <property type="match status" value="1"/>
</dbReference>
<dbReference type="InterPro" id="IPR036388">
    <property type="entry name" value="WH-like_DNA-bd_sf"/>
</dbReference>
<dbReference type="PANTHER" id="PTHR24567">
    <property type="entry name" value="CRP FAMILY TRANSCRIPTIONAL REGULATORY PROTEIN"/>
    <property type="match status" value="1"/>
</dbReference>
<evidence type="ECO:0000256" key="2">
    <source>
        <dbReference type="ARBA" id="ARBA00023125"/>
    </source>
</evidence>
<evidence type="ECO:0000256" key="3">
    <source>
        <dbReference type="ARBA" id="ARBA00023159"/>
    </source>
</evidence>
<dbReference type="Proteomes" id="UP001057877">
    <property type="component" value="Chromosome"/>
</dbReference>
<dbReference type="Pfam" id="PF13545">
    <property type="entry name" value="HTH_Crp_2"/>
    <property type="match status" value="1"/>
</dbReference>
<dbReference type="SMART" id="SM00419">
    <property type="entry name" value="HTH_CRP"/>
    <property type="match status" value="1"/>
</dbReference>
<keyword evidence="8" id="KW-1185">Reference proteome</keyword>
<dbReference type="Gene3D" id="2.60.120.10">
    <property type="entry name" value="Jelly Rolls"/>
    <property type="match status" value="1"/>
</dbReference>
<gene>
    <name evidence="7" type="ORF">L1F29_33700</name>
</gene>
<dbReference type="PROSITE" id="PS51063">
    <property type="entry name" value="HTH_CRP_2"/>
    <property type="match status" value="1"/>
</dbReference>
<dbReference type="RefSeq" id="WP_258386334.1">
    <property type="nucleotide sequence ID" value="NZ_CP091430.1"/>
</dbReference>
<sequence length="232" mass="26727">MDKLWYLSKIRIFEALSSEDLQELDQMAPMTHFNALPKNIIVQSPDLKRDGLFFVKKGKLRVFKINGEGRQFTAAILGPGNMFGEVDSFSFETHDVYIETIEESLICSVMKEHFEKFLIKRPELALRFLKELSERLKERDELIEKLALGHVKERILHLLLKLSEQFGVEEDGYVKIDFALTHQEIANMIGATRESVTGFLKELSIKGLIRTSRKQISINQTKVMECLDSGDF</sequence>
<organism evidence="7 8">
    <name type="scientific">Paenibacillus spongiae</name>
    <dbReference type="NCBI Taxonomy" id="2909671"/>
    <lineage>
        <taxon>Bacteria</taxon>
        <taxon>Bacillati</taxon>
        <taxon>Bacillota</taxon>
        <taxon>Bacilli</taxon>
        <taxon>Bacillales</taxon>
        <taxon>Paenibacillaceae</taxon>
        <taxon>Paenibacillus</taxon>
    </lineage>
</organism>
<dbReference type="PRINTS" id="PR00034">
    <property type="entry name" value="HTHCRP"/>
</dbReference>
<dbReference type="SMART" id="SM00100">
    <property type="entry name" value="cNMP"/>
    <property type="match status" value="1"/>
</dbReference>
<feature type="domain" description="Cyclic nucleotide-binding" evidence="5">
    <location>
        <begin position="12"/>
        <end position="135"/>
    </location>
</feature>
<name>A0ABY5S8N4_9BACL</name>
<dbReference type="PROSITE" id="PS50042">
    <property type="entry name" value="CNMP_BINDING_3"/>
    <property type="match status" value="1"/>
</dbReference>
<dbReference type="InterPro" id="IPR012318">
    <property type="entry name" value="HTH_CRP"/>
</dbReference>
<evidence type="ECO:0000256" key="1">
    <source>
        <dbReference type="ARBA" id="ARBA00023015"/>
    </source>
</evidence>
<protein>
    <submittedName>
        <fullName evidence="7">Crp/Fnr family transcriptional regulator</fullName>
    </submittedName>
</protein>
<dbReference type="Gene3D" id="1.10.10.10">
    <property type="entry name" value="Winged helix-like DNA-binding domain superfamily/Winged helix DNA-binding domain"/>
    <property type="match status" value="1"/>
</dbReference>
<dbReference type="SUPFAM" id="SSF51206">
    <property type="entry name" value="cAMP-binding domain-like"/>
    <property type="match status" value="1"/>
</dbReference>
<keyword evidence="3" id="KW-0010">Activator</keyword>
<dbReference type="InterPro" id="IPR000595">
    <property type="entry name" value="cNMP-bd_dom"/>
</dbReference>
<dbReference type="Pfam" id="PF00027">
    <property type="entry name" value="cNMP_binding"/>
    <property type="match status" value="1"/>
</dbReference>
<keyword evidence="2" id="KW-0238">DNA-binding</keyword>
<dbReference type="InterPro" id="IPR018490">
    <property type="entry name" value="cNMP-bd_dom_sf"/>
</dbReference>
<dbReference type="EMBL" id="CP091430">
    <property type="protein sequence ID" value="UVI30264.1"/>
    <property type="molecule type" value="Genomic_DNA"/>
</dbReference>
<evidence type="ECO:0000256" key="4">
    <source>
        <dbReference type="ARBA" id="ARBA00023163"/>
    </source>
</evidence>
<proteinExistence type="predicted"/>
<dbReference type="InterPro" id="IPR014710">
    <property type="entry name" value="RmlC-like_jellyroll"/>
</dbReference>